<dbReference type="EMBL" id="MPUH01000143">
    <property type="protein sequence ID" value="OMJ88712.1"/>
    <property type="molecule type" value="Genomic_DNA"/>
</dbReference>
<keyword evidence="2" id="KW-0813">Transport</keyword>
<protein>
    <recommendedName>
        <fullName evidence="9">Cyclic nucleotide-binding domain-containing protein</fullName>
    </recommendedName>
</protein>
<dbReference type="PROSITE" id="PS50042">
    <property type="entry name" value="CNMP_BINDING_3"/>
    <property type="match status" value="1"/>
</dbReference>
<dbReference type="Gene3D" id="1.10.287.630">
    <property type="entry name" value="Helix hairpin bin"/>
    <property type="match status" value="1"/>
</dbReference>
<evidence type="ECO:0000313" key="11">
    <source>
        <dbReference type="Proteomes" id="UP000187209"/>
    </source>
</evidence>
<evidence type="ECO:0000256" key="3">
    <source>
        <dbReference type="ARBA" id="ARBA00022692"/>
    </source>
</evidence>
<accession>A0A1R2CI61</accession>
<dbReference type="PANTHER" id="PTHR45689:SF5">
    <property type="entry name" value="I[[H]] CHANNEL, ISOFORM E"/>
    <property type="match status" value="1"/>
</dbReference>
<feature type="transmembrane region" description="Helical" evidence="8">
    <location>
        <begin position="26"/>
        <end position="46"/>
    </location>
</feature>
<sequence length="594" mass="69201">MKFTKSEATSFLLIHPEHPSKLIWDAYLLILTLFLAYWVPFSLSFIEETPESMTKFEFAISLSYIFDMLLNFNTSYYYKGTLITNRWKICRFYLTGMFWVDAFSSFPYEWLTNPPLQNSQVSTPKYFGIMKLFRFIRMAKLLRLLKGRKIFYKIEDYILNEFISVIYAIMKIAIFLSIVAHWIACLFYYTSNSQSNSTEFTWVKFFLSGRAEDVDVFELYVTSLYWAFTTMISVGYGDITPQNPLEMTVTVSCMVLSCAYFAYIIGNMGSLVSKHLAYDQRKSEIRVGISRYLRKKDIPKKLQRKVMAFIDNLMENISSYRLRDYEVLDLLSQPLRNEILDFLYHDILNKCSIFTRYFSNDVIANLTKALQVENYSPNDVVFYEKQQSRKMYFICSGLVSIMHGSTNLVYKKLQKDEMFGEIGFFVGHNRTATAKCSDFTLLQSLDLSEALIFTDKQDDFGSIINNLSSSCGKQNYSVLMICCFLCDCLGHVAKDCTVEKIQSGIDSIVINYKKRKTKISKYTDAFQEPKSPIARPIYKKKVVPEKIFKDDLEMQEKIKKFMVEQAPHYNELIPGSKQDIVDKILERSDEDSCD</sequence>
<dbReference type="Pfam" id="PF00027">
    <property type="entry name" value="cNMP_binding"/>
    <property type="match status" value="1"/>
</dbReference>
<keyword evidence="11" id="KW-1185">Reference proteome</keyword>
<dbReference type="Proteomes" id="UP000187209">
    <property type="component" value="Unassembled WGS sequence"/>
</dbReference>
<dbReference type="SMART" id="SM00100">
    <property type="entry name" value="cNMP"/>
    <property type="match status" value="1"/>
</dbReference>
<dbReference type="SUPFAM" id="SSF51206">
    <property type="entry name" value="cAMP-binding domain-like"/>
    <property type="match status" value="1"/>
</dbReference>
<comment type="caution">
    <text evidence="10">The sequence shown here is derived from an EMBL/GenBank/DDBJ whole genome shotgun (WGS) entry which is preliminary data.</text>
</comment>
<keyword evidence="4 8" id="KW-1133">Transmembrane helix</keyword>
<evidence type="ECO:0000256" key="8">
    <source>
        <dbReference type="SAM" id="Phobius"/>
    </source>
</evidence>
<dbReference type="Gene3D" id="2.60.120.10">
    <property type="entry name" value="Jelly Rolls"/>
    <property type="match status" value="1"/>
</dbReference>
<dbReference type="InterPro" id="IPR018490">
    <property type="entry name" value="cNMP-bd_dom_sf"/>
</dbReference>
<feature type="transmembrane region" description="Helical" evidence="8">
    <location>
        <begin position="248"/>
        <end position="266"/>
    </location>
</feature>
<evidence type="ECO:0000256" key="4">
    <source>
        <dbReference type="ARBA" id="ARBA00022989"/>
    </source>
</evidence>
<dbReference type="InterPro" id="IPR003938">
    <property type="entry name" value="K_chnl_volt-dep_EAG/ELK/ERG"/>
</dbReference>
<organism evidence="10 11">
    <name type="scientific">Stentor coeruleus</name>
    <dbReference type="NCBI Taxonomy" id="5963"/>
    <lineage>
        <taxon>Eukaryota</taxon>
        <taxon>Sar</taxon>
        <taxon>Alveolata</taxon>
        <taxon>Ciliophora</taxon>
        <taxon>Postciliodesmatophora</taxon>
        <taxon>Heterotrichea</taxon>
        <taxon>Heterotrichida</taxon>
        <taxon>Stentoridae</taxon>
        <taxon>Stentor</taxon>
    </lineage>
</organism>
<evidence type="ECO:0000256" key="6">
    <source>
        <dbReference type="ARBA" id="ARBA00023136"/>
    </source>
</evidence>
<gene>
    <name evidence="10" type="ORF">SteCoe_9254</name>
</gene>
<dbReference type="GO" id="GO:0098855">
    <property type="term" value="C:HCN channel complex"/>
    <property type="evidence" value="ECO:0007669"/>
    <property type="project" value="TreeGrafter"/>
</dbReference>
<dbReference type="Pfam" id="PF00520">
    <property type="entry name" value="Ion_trans"/>
    <property type="match status" value="1"/>
</dbReference>
<dbReference type="InterPro" id="IPR051413">
    <property type="entry name" value="K/Na_HCN_channel"/>
</dbReference>
<dbReference type="PANTHER" id="PTHR45689">
    <property type="entry name" value="I[[H]] CHANNEL, ISOFORM E"/>
    <property type="match status" value="1"/>
</dbReference>
<keyword evidence="5" id="KW-0406">Ion transport</keyword>
<comment type="subcellular location">
    <subcellularLocation>
        <location evidence="1">Membrane</location>
        <topology evidence="1">Multi-pass membrane protein</topology>
    </subcellularLocation>
</comment>
<dbReference type="GO" id="GO:0005249">
    <property type="term" value="F:voltage-gated potassium channel activity"/>
    <property type="evidence" value="ECO:0007669"/>
    <property type="project" value="InterPro"/>
</dbReference>
<dbReference type="InterPro" id="IPR000595">
    <property type="entry name" value="cNMP-bd_dom"/>
</dbReference>
<proteinExistence type="predicted"/>
<dbReference type="CDD" id="cd00038">
    <property type="entry name" value="CAP_ED"/>
    <property type="match status" value="1"/>
</dbReference>
<keyword evidence="3 8" id="KW-0812">Transmembrane</keyword>
<reference evidence="10 11" key="1">
    <citation type="submission" date="2016-11" db="EMBL/GenBank/DDBJ databases">
        <title>The macronuclear genome of Stentor coeruleus: a giant cell with tiny introns.</title>
        <authorList>
            <person name="Slabodnick M."/>
            <person name="Ruby J.G."/>
            <person name="Reiff S.B."/>
            <person name="Swart E.C."/>
            <person name="Gosai S."/>
            <person name="Prabakaran S."/>
            <person name="Witkowska E."/>
            <person name="Larue G.E."/>
            <person name="Fisher S."/>
            <person name="Freeman R.M."/>
            <person name="Gunawardena J."/>
            <person name="Chu W."/>
            <person name="Stover N.A."/>
            <person name="Gregory B.D."/>
            <person name="Nowacki M."/>
            <person name="Derisi J."/>
            <person name="Roy S.W."/>
            <person name="Marshall W.F."/>
            <person name="Sood P."/>
        </authorList>
    </citation>
    <scope>NUCLEOTIDE SEQUENCE [LARGE SCALE GENOMIC DNA]</scope>
    <source>
        <strain evidence="10">WM001</strain>
    </source>
</reference>
<dbReference type="GO" id="GO:0035725">
    <property type="term" value="P:sodium ion transmembrane transport"/>
    <property type="evidence" value="ECO:0007669"/>
    <property type="project" value="TreeGrafter"/>
</dbReference>
<evidence type="ECO:0000256" key="7">
    <source>
        <dbReference type="ARBA" id="ARBA00023303"/>
    </source>
</evidence>
<feature type="domain" description="Cyclic nucleotide-binding" evidence="9">
    <location>
        <begin position="354"/>
        <end position="446"/>
    </location>
</feature>
<dbReference type="PRINTS" id="PR01463">
    <property type="entry name" value="EAGCHANLFMLY"/>
</dbReference>
<feature type="transmembrane region" description="Helical" evidence="8">
    <location>
        <begin position="217"/>
        <end position="236"/>
    </location>
</feature>
<dbReference type="AlphaFoldDB" id="A0A1R2CI61"/>
<evidence type="ECO:0000313" key="10">
    <source>
        <dbReference type="EMBL" id="OMJ88712.1"/>
    </source>
</evidence>
<evidence type="ECO:0000256" key="1">
    <source>
        <dbReference type="ARBA" id="ARBA00004141"/>
    </source>
</evidence>
<dbReference type="InterPro" id="IPR005821">
    <property type="entry name" value="Ion_trans_dom"/>
</dbReference>
<dbReference type="GO" id="GO:0003254">
    <property type="term" value="P:regulation of membrane depolarization"/>
    <property type="evidence" value="ECO:0007669"/>
    <property type="project" value="TreeGrafter"/>
</dbReference>
<evidence type="ECO:0000256" key="2">
    <source>
        <dbReference type="ARBA" id="ARBA00022448"/>
    </source>
</evidence>
<keyword evidence="6 8" id="KW-0472">Membrane</keyword>
<dbReference type="SUPFAM" id="SSF81324">
    <property type="entry name" value="Voltage-gated potassium channels"/>
    <property type="match status" value="1"/>
</dbReference>
<evidence type="ECO:0000256" key="5">
    <source>
        <dbReference type="ARBA" id="ARBA00023065"/>
    </source>
</evidence>
<feature type="transmembrane region" description="Helical" evidence="8">
    <location>
        <begin position="165"/>
        <end position="189"/>
    </location>
</feature>
<dbReference type="OrthoDB" id="432483at2759"/>
<name>A0A1R2CI61_9CILI</name>
<evidence type="ECO:0000259" key="9">
    <source>
        <dbReference type="PROSITE" id="PS50042"/>
    </source>
</evidence>
<keyword evidence="7" id="KW-0407">Ion channel</keyword>
<dbReference type="InterPro" id="IPR014710">
    <property type="entry name" value="RmlC-like_jellyroll"/>
</dbReference>
<dbReference type="Gene3D" id="1.10.287.70">
    <property type="match status" value="1"/>
</dbReference>
<feature type="transmembrane region" description="Helical" evidence="8">
    <location>
        <begin position="58"/>
        <end position="78"/>
    </location>
</feature>